<dbReference type="AlphaFoldDB" id="A0A5D0HN43"/>
<reference evidence="3 4" key="1">
    <citation type="submission" date="2019-08" db="EMBL/GenBank/DDBJ databases">
        <title>Seonamhaeicola sediminis sp. nov., isolated from marine sediment.</title>
        <authorList>
            <person name="Cao W.R."/>
        </authorList>
    </citation>
    <scope>NUCLEOTIDE SEQUENCE [LARGE SCALE GENOMIC DNA]</scope>
    <source>
        <strain evidence="3 4">B011</strain>
    </source>
</reference>
<evidence type="ECO:0000259" key="2">
    <source>
        <dbReference type="Pfam" id="PF11954"/>
    </source>
</evidence>
<feature type="domain" description="Beta-lactamase-related" evidence="1">
    <location>
        <begin position="36"/>
        <end position="357"/>
    </location>
</feature>
<evidence type="ECO:0000313" key="3">
    <source>
        <dbReference type="EMBL" id="TYA71769.1"/>
    </source>
</evidence>
<dbReference type="GO" id="GO:0016787">
    <property type="term" value="F:hydrolase activity"/>
    <property type="evidence" value="ECO:0007669"/>
    <property type="project" value="UniProtKB-KW"/>
</dbReference>
<proteinExistence type="predicted"/>
<dbReference type="InterPro" id="IPR001466">
    <property type="entry name" value="Beta-lactam-related"/>
</dbReference>
<dbReference type="PANTHER" id="PTHR46825">
    <property type="entry name" value="D-ALANYL-D-ALANINE-CARBOXYPEPTIDASE/ENDOPEPTIDASE AMPH"/>
    <property type="match status" value="1"/>
</dbReference>
<dbReference type="OrthoDB" id="1522765at2"/>
<dbReference type="Proteomes" id="UP000323930">
    <property type="component" value="Unassembled WGS sequence"/>
</dbReference>
<feature type="domain" description="Peptidase S12 Pab87-related C-terminal" evidence="2">
    <location>
        <begin position="399"/>
        <end position="486"/>
    </location>
</feature>
<evidence type="ECO:0000313" key="4">
    <source>
        <dbReference type="Proteomes" id="UP000323930"/>
    </source>
</evidence>
<protein>
    <submittedName>
        <fullName evidence="3">Serine hydrolase</fullName>
    </submittedName>
</protein>
<dbReference type="RefSeq" id="WP_148544755.1">
    <property type="nucleotide sequence ID" value="NZ_VSDQ01000718.1"/>
</dbReference>
<dbReference type="InterPro" id="IPR050491">
    <property type="entry name" value="AmpC-like"/>
</dbReference>
<gene>
    <name evidence="3" type="ORF">FUA24_19650</name>
</gene>
<dbReference type="Pfam" id="PF11954">
    <property type="entry name" value="DUF3471"/>
    <property type="match status" value="1"/>
</dbReference>
<dbReference type="InterPro" id="IPR012338">
    <property type="entry name" value="Beta-lactam/transpept-like"/>
</dbReference>
<name>A0A5D0HN43_9FLAO</name>
<dbReference type="PANTHER" id="PTHR46825:SF15">
    <property type="entry name" value="BETA-LACTAMASE-RELATED DOMAIN-CONTAINING PROTEIN"/>
    <property type="match status" value="1"/>
</dbReference>
<dbReference type="Gene3D" id="3.40.710.10">
    <property type="entry name" value="DD-peptidase/beta-lactamase superfamily"/>
    <property type="match status" value="1"/>
</dbReference>
<sequence length="495" mass="56808">MNYTQKVISLISILILATQLSHSQQIPSELEGIDTEISKWMKSYNTIGLSVAVVRDGKIIYSKGFGYRNLKERLPVTENTIFHIASMSKAFTGALLGILESENKLSLKDKPAMHIPNFQFYNNKMNDLITIEDLLSHRSGIGTQGVCLELFPTTNKLKTVQRLRYLKPESEVKNSWNYSNMGYTLAGTIVEQITKKSWDQNIMDRIFTPLKMNNSCTTIEAMKQSKNYAIGYGVYKGKTEPLPYQNYYAFAPAGSIKSSVKDLSNWIRVWLNKGIFNNTQIIPKSYIHEASRPQNIKFNETYSKDSFLLSEGFGWRLRSWNGYYRLRHGGNTNGFSCVTELFPFNNTGIVVLTNQSNSVIPYIISDIISRKLFKLPPSENYPVLVSDIYKPEEDKPFNKTKMPVLPLDKFTGTYYADGFGNIQIIEEKGKLLALFPTFRFKMEHLNYNTFYLKGMKDFKESFNPEFTVKFLDNQKGEISMLKMFAQKAPIIFKKK</sequence>
<organism evidence="3 4">
    <name type="scientific">Seonamhaeicola marinus</name>
    <dbReference type="NCBI Taxonomy" id="1912246"/>
    <lineage>
        <taxon>Bacteria</taxon>
        <taxon>Pseudomonadati</taxon>
        <taxon>Bacteroidota</taxon>
        <taxon>Flavobacteriia</taxon>
        <taxon>Flavobacteriales</taxon>
        <taxon>Flavobacteriaceae</taxon>
    </lineage>
</organism>
<accession>A0A5D0HN43</accession>
<evidence type="ECO:0000259" key="1">
    <source>
        <dbReference type="Pfam" id="PF00144"/>
    </source>
</evidence>
<dbReference type="Gene3D" id="2.40.128.600">
    <property type="match status" value="1"/>
</dbReference>
<dbReference type="SUPFAM" id="SSF56601">
    <property type="entry name" value="beta-lactamase/transpeptidase-like"/>
    <property type="match status" value="1"/>
</dbReference>
<keyword evidence="4" id="KW-1185">Reference proteome</keyword>
<dbReference type="InterPro" id="IPR021860">
    <property type="entry name" value="Peptidase_S12_Pab87-rel_C"/>
</dbReference>
<comment type="caution">
    <text evidence="3">The sequence shown here is derived from an EMBL/GenBank/DDBJ whole genome shotgun (WGS) entry which is preliminary data.</text>
</comment>
<dbReference type="Pfam" id="PF00144">
    <property type="entry name" value="Beta-lactamase"/>
    <property type="match status" value="1"/>
</dbReference>
<keyword evidence="3" id="KW-0378">Hydrolase</keyword>
<dbReference type="EMBL" id="VSDQ01000718">
    <property type="protein sequence ID" value="TYA71769.1"/>
    <property type="molecule type" value="Genomic_DNA"/>
</dbReference>